<dbReference type="InterPro" id="IPR043366">
    <property type="entry name" value="HECTD4"/>
</dbReference>
<feature type="compositionally biased region" description="Basic and acidic residues" evidence="1">
    <location>
        <begin position="37"/>
        <end position="46"/>
    </location>
</feature>
<comment type="caution">
    <text evidence="2">The sequence shown here is derived from an EMBL/GenBank/DDBJ whole genome shotgun (WGS) entry which is preliminary data.</text>
</comment>
<evidence type="ECO:0000313" key="2">
    <source>
        <dbReference type="EMBL" id="ETO31096.1"/>
    </source>
</evidence>
<accession>X6NYM2</accession>
<protein>
    <submittedName>
        <fullName evidence="2">Uncharacterized protein</fullName>
    </submittedName>
</protein>
<dbReference type="Proteomes" id="UP000023152">
    <property type="component" value="Unassembled WGS sequence"/>
</dbReference>
<sequence length="547" mass="63093">MHMYVCVYVCGSIYRKSDDELKELHEEKTPLPIPSPESKKEKKNGEDSSNSSLELSAILSELRYRAMGVVESLLSSSQLGSLSPQLIDKAVRLLLENAVMNNTRRSKLPSADVEDTMLQALLLQDRLWEIENLMLPCFVQTPLAPMQILHEKDMDDMMTTEKAAQKIWVHSRPLYQYDKIDTGDNKNNLLRYYDKHILPRLQDHLKKYFQPFEIADYTMQFRKPLQSGDEMTPFQVAWVLCNKRVPDGVTFPDTDRDWTTLTVDDIQPGQHVYVTPYALTSPMIHTPYMEKFVGQVGRVRSTDKDAECVLVQFYDESESNTNAYWFESRVLRSARPFYYMSKFSGWLERYLSRTECLQALIEMQEKAVLLALQRGLFTLCCQPENPLPRLKRMFLELQQKDYDGVEGKRPGNEDAVPSVSTAAISRDPIDFVLSALKQAIRLRELDMLGEPLSESEEHIEQLNHNLQEYAQKEGLSEIDLMTKWMQKLDYRLNVAATFYRKNVLFRHSRECDSKLRGYSKAVSVSGACALVIVFSKESELPTSQYSS</sequence>
<evidence type="ECO:0000313" key="3">
    <source>
        <dbReference type="Proteomes" id="UP000023152"/>
    </source>
</evidence>
<evidence type="ECO:0000256" key="1">
    <source>
        <dbReference type="SAM" id="MobiDB-lite"/>
    </source>
</evidence>
<gene>
    <name evidence="2" type="ORF">RFI_06024</name>
</gene>
<proteinExistence type="predicted"/>
<name>X6NYM2_RETFI</name>
<dbReference type="PANTHER" id="PTHR46435:SF1">
    <property type="entry name" value="E3 UBIQUITIN-PROTEIN LIGASE HECTD4-RELATED"/>
    <property type="match status" value="1"/>
</dbReference>
<dbReference type="EMBL" id="ASPP01005133">
    <property type="protein sequence ID" value="ETO31096.1"/>
    <property type="molecule type" value="Genomic_DNA"/>
</dbReference>
<reference evidence="2 3" key="1">
    <citation type="journal article" date="2013" name="Curr. Biol.">
        <title>The Genome of the Foraminiferan Reticulomyxa filosa.</title>
        <authorList>
            <person name="Glockner G."/>
            <person name="Hulsmann N."/>
            <person name="Schleicher M."/>
            <person name="Noegel A.A."/>
            <person name="Eichinger L."/>
            <person name="Gallinger C."/>
            <person name="Pawlowski J."/>
            <person name="Sierra R."/>
            <person name="Euteneuer U."/>
            <person name="Pillet L."/>
            <person name="Moustafa A."/>
            <person name="Platzer M."/>
            <person name="Groth M."/>
            <person name="Szafranski K."/>
            <person name="Schliwa M."/>
        </authorList>
    </citation>
    <scope>NUCLEOTIDE SEQUENCE [LARGE SCALE GENOMIC DNA]</scope>
</reference>
<dbReference type="PANTHER" id="PTHR46435">
    <property type="entry name" value="E3 UBIQUITIN-PROTEIN LIGASE HECTD4-RELATED"/>
    <property type="match status" value="1"/>
</dbReference>
<dbReference type="OrthoDB" id="290242at2759"/>
<feature type="region of interest" description="Disordered" evidence="1">
    <location>
        <begin position="25"/>
        <end position="50"/>
    </location>
</feature>
<dbReference type="AlphaFoldDB" id="X6NYM2"/>
<organism evidence="2 3">
    <name type="scientific">Reticulomyxa filosa</name>
    <dbReference type="NCBI Taxonomy" id="46433"/>
    <lineage>
        <taxon>Eukaryota</taxon>
        <taxon>Sar</taxon>
        <taxon>Rhizaria</taxon>
        <taxon>Retaria</taxon>
        <taxon>Foraminifera</taxon>
        <taxon>Monothalamids</taxon>
        <taxon>Reticulomyxidae</taxon>
        <taxon>Reticulomyxa</taxon>
    </lineage>
</organism>
<keyword evidence="3" id="KW-1185">Reference proteome</keyword>